<keyword evidence="2 4" id="KW-0238">DNA-binding</keyword>
<dbReference type="GO" id="GO:0003700">
    <property type="term" value="F:DNA-binding transcription factor activity"/>
    <property type="evidence" value="ECO:0007669"/>
    <property type="project" value="TreeGrafter"/>
</dbReference>
<accession>A0A975QJW6</accession>
<dbReference type="InterPro" id="IPR001647">
    <property type="entry name" value="HTH_TetR"/>
</dbReference>
<dbReference type="AlphaFoldDB" id="A0A975QJW6"/>
<dbReference type="SUPFAM" id="SSF46689">
    <property type="entry name" value="Homeodomain-like"/>
    <property type="match status" value="1"/>
</dbReference>
<evidence type="ECO:0000313" key="7">
    <source>
        <dbReference type="Proteomes" id="UP000682416"/>
    </source>
</evidence>
<dbReference type="PANTHER" id="PTHR30055:SF234">
    <property type="entry name" value="HTH-TYPE TRANSCRIPTIONAL REGULATOR BETI"/>
    <property type="match status" value="1"/>
</dbReference>
<gene>
    <name evidence="6" type="ORF">KGD82_19600</name>
</gene>
<organism evidence="6 7">
    <name type="scientific">Nocardiopsis eucommiae</name>
    <dbReference type="NCBI Taxonomy" id="2831970"/>
    <lineage>
        <taxon>Bacteria</taxon>
        <taxon>Bacillati</taxon>
        <taxon>Actinomycetota</taxon>
        <taxon>Actinomycetes</taxon>
        <taxon>Streptosporangiales</taxon>
        <taxon>Nocardiopsidaceae</taxon>
        <taxon>Nocardiopsis</taxon>
    </lineage>
</organism>
<dbReference type="PRINTS" id="PR00455">
    <property type="entry name" value="HTHTETR"/>
</dbReference>
<evidence type="ECO:0000259" key="5">
    <source>
        <dbReference type="PROSITE" id="PS50977"/>
    </source>
</evidence>
<keyword evidence="3" id="KW-0804">Transcription</keyword>
<name>A0A975QJW6_9ACTN</name>
<dbReference type="InterPro" id="IPR050109">
    <property type="entry name" value="HTH-type_TetR-like_transc_reg"/>
</dbReference>
<dbReference type="Pfam" id="PF00440">
    <property type="entry name" value="TetR_N"/>
    <property type="match status" value="1"/>
</dbReference>
<evidence type="ECO:0000256" key="1">
    <source>
        <dbReference type="ARBA" id="ARBA00023015"/>
    </source>
</evidence>
<dbReference type="KEGG" id="nec:KGD82_19600"/>
<sequence>MSPSADHNAQDRPASERELRADRILDAAEELIVAWGQRKTTIDDVARRAGVGKGTVYLHFPTKERLFLTVVMRAQHDIVSRLLELMREDPEAARPSEIARHIYLLQFDSPVVHALYNNSSEELRSFSRTLPELVKDLAEARQKVLRDYWDLLEKHGVLSPLLPSEQQFYAYSSTVIGHLLAEPLLAQQGYPVPDRTTRADLAARSIRLLMEQDVTATAMEAVQAGAITLFSGLDRLLTGEIEEQKRVKRST</sequence>
<proteinExistence type="predicted"/>
<evidence type="ECO:0000256" key="2">
    <source>
        <dbReference type="ARBA" id="ARBA00023125"/>
    </source>
</evidence>
<feature type="DNA-binding region" description="H-T-H motif" evidence="4">
    <location>
        <begin position="41"/>
        <end position="60"/>
    </location>
</feature>
<dbReference type="InterPro" id="IPR009057">
    <property type="entry name" value="Homeodomain-like_sf"/>
</dbReference>
<keyword evidence="7" id="KW-1185">Reference proteome</keyword>
<keyword evidence="1" id="KW-0805">Transcription regulation</keyword>
<protein>
    <submittedName>
        <fullName evidence="6">TetR/AcrR family transcriptional regulator</fullName>
    </submittedName>
</protein>
<dbReference type="GO" id="GO:0000976">
    <property type="term" value="F:transcription cis-regulatory region binding"/>
    <property type="evidence" value="ECO:0007669"/>
    <property type="project" value="TreeGrafter"/>
</dbReference>
<evidence type="ECO:0000313" key="6">
    <source>
        <dbReference type="EMBL" id="QVJ00727.1"/>
    </source>
</evidence>
<reference evidence="6" key="1">
    <citation type="submission" date="2021-05" db="EMBL/GenBank/DDBJ databases">
        <authorList>
            <person name="Kaiqin L."/>
            <person name="Jian G."/>
        </authorList>
    </citation>
    <scope>NUCLEOTIDE SEQUENCE</scope>
    <source>
        <strain evidence="6">HDS5</strain>
    </source>
</reference>
<dbReference type="Proteomes" id="UP000682416">
    <property type="component" value="Chromosome"/>
</dbReference>
<evidence type="ECO:0000256" key="3">
    <source>
        <dbReference type="ARBA" id="ARBA00023163"/>
    </source>
</evidence>
<dbReference type="PANTHER" id="PTHR30055">
    <property type="entry name" value="HTH-TYPE TRANSCRIPTIONAL REGULATOR RUTR"/>
    <property type="match status" value="1"/>
</dbReference>
<dbReference type="Gene3D" id="1.10.357.10">
    <property type="entry name" value="Tetracycline Repressor, domain 2"/>
    <property type="match status" value="1"/>
</dbReference>
<feature type="domain" description="HTH tetR-type" evidence="5">
    <location>
        <begin position="18"/>
        <end position="78"/>
    </location>
</feature>
<dbReference type="EMBL" id="CP074402">
    <property type="protein sequence ID" value="QVJ00727.1"/>
    <property type="molecule type" value="Genomic_DNA"/>
</dbReference>
<dbReference type="PROSITE" id="PS50977">
    <property type="entry name" value="HTH_TETR_2"/>
    <property type="match status" value="1"/>
</dbReference>
<evidence type="ECO:0000256" key="4">
    <source>
        <dbReference type="PROSITE-ProRule" id="PRU00335"/>
    </source>
</evidence>